<organism evidence="2">
    <name type="scientific">marine metagenome</name>
    <dbReference type="NCBI Taxonomy" id="408172"/>
    <lineage>
        <taxon>unclassified sequences</taxon>
        <taxon>metagenomes</taxon>
        <taxon>ecological metagenomes</taxon>
    </lineage>
</organism>
<dbReference type="EMBL" id="UINC01117765">
    <property type="protein sequence ID" value="SVC90421.1"/>
    <property type="molecule type" value="Genomic_DNA"/>
</dbReference>
<dbReference type="AlphaFoldDB" id="A0A382R1G4"/>
<keyword evidence="1" id="KW-0812">Transmembrane</keyword>
<protein>
    <submittedName>
        <fullName evidence="2">Uncharacterized protein</fullName>
    </submittedName>
</protein>
<evidence type="ECO:0000256" key="1">
    <source>
        <dbReference type="SAM" id="Phobius"/>
    </source>
</evidence>
<feature type="transmembrane region" description="Helical" evidence="1">
    <location>
        <begin position="6"/>
        <end position="29"/>
    </location>
</feature>
<name>A0A382R1G4_9ZZZZ</name>
<accession>A0A382R1G4</accession>
<gene>
    <name evidence="2" type="ORF">METZ01_LOCUS343275</name>
</gene>
<reference evidence="2" key="1">
    <citation type="submission" date="2018-05" db="EMBL/GenBank/DDBJ databases">
        <authorList>
            <person name="Lanie J.A."/>
            <person name="Ng W.-L."/>
            <person name="Kazmierczak K.M."/>
            <person name="Andrzejewski T.M."/>
            <person name="Davidsen T.M."/>
            <person name="Wayne K.J."/>
            <person name="Tettelin H."/>
            <person name="Glass J.I."/>
            <person name="Rusch D."/>
            <person name="Podicherti R."/>
            <person name="Tsui H.-C.T."/>
            <person name="Winkler M.E."/>
        </authorList>
    </citation>
    <scope>NUCLEOTIDE SEQUENCE</scope>
</reference>
<keyword evidence="1" id="KW-1133">Transmembrane helix</keyword>
<sequence>PIQLYITGQMLNLVLTLFAAYLAFGGILFDRLPIDASEARVENVIRYNLDTDRDATGLFYTEVDGWKSWTVQETRNNRTHPNKFD</sequence>
<proteinExistence type="predicted"/>
<evidence type="ECO:0000313" key="2">
    <source>
        <dbReference type="EMBL" id="SVC90421.1"/>
    </source>
</evidence>
<feature type="non-terminal residue" evidence="2">
    <location>
        <position position="1"/>
    </location>
</feature>
<keyword evidence="1" id="KW-0472">Membrane</keyword>